<dbReference type="STRING" id="1448308.A0A2T2P3T5"/>
<evidence type="ECO:0000313" key="3">
    <source>
        <dbReference type="Proteomes" id="UP000240883"/>
    </source>
</evidence>
<dbReference type="PANTHER" id="PTHR10622">
    <property type="entry name" value="HET DOMAIN-CONTAINING PROTEIN"/>
    <property type="match status" value="1"/>
</dbReference>
<name>A0A2T2P3T5_CORCC</name>
<dbReference type="AlphaFoldDB" id="A0A2T2P3T5"/>
<dbReference type="OrthoDB" id="20872at2759"/>
<evidence type="ECO:0000259" key="1">
    <source>
        <dbReference type="Pfam" id="PF06985"/>
    </source>
</evidence>
<organism evidence="2 3">
    <name type="scientific">Corynespora cassiicola Philippines</name>
    <dbReference type="NCBI Taxonomy" id="1448308"/>
    <lineage>
        <taxon>Eukaryota</taxon>
        <taxon>Fungi</taxon>
        <taxon>Dikarya</taxon>
        <taxon>Ascomycota</taxon>
        <taxon>Pezizomycotina</taxon>
        <taxon>Dothideomycetes</taxon>
        <taxon>Pleosporomycetidae</taxon>
        <taxon>Pleosporales</taxon>
        <taxon>Corynesporascaceae</taxon>
        <taxon>Corynespora</taxon>
    </lineage>
</organism>
<gene>
    <name evidence="2" type="ORF">BS50DRAFT_448121</name>
</gene>
<dbReference type="Proteomes" id="UP000240883">
    <property type="component" value="Unassembled WGS sequence"/>
</dbReference>
<proteinExistence type="predicted"/>
<evidence type="ECO:0000313" key="2">
    <source>
        <dbReference type="EMBL" id="PSN71998.1"/>
    </source>
</evidence>
<keyword evidence="3" id="KW-1185">Reference proteome</keyword>
<protein>
    <submittedName>
        <fullName evidence="2">HET-domain-containing protein</fullName>
    </submittedName>
</protein>
<dbReference type="EMBL" id="KZ678130">
    <property type="protein sequence ID" value="PSN71998.1"/>
    <property type="molecule type" value="Genomic_DNA"/>
</dbReference>
<feature type="non-terminal residue" evidence="2">
    <location>
        <position position="1"/>
    </location>
</feature>
<reference evidence="2 3" key="1">
    <citation type="journal article" date="2018" name="Front. Microbiol.">
        <title>Genome-Wide Analysis of Corynespora cassiicola Leaf Fall Disease Putative Effectors.</title>
        <authorList>
            <person name="Lopez D."/>
            <person name="Ribeiro S."/>
            <person name="Label P."/>
            <person name="Fumanal B."/>
            <person name="Venisse J.S."/>
            <person name="Kohler A."/>
            <person name="de Oliveira R.R."/>
            <person name="Labutti K."/>
            <person name="Lipzen A."/>
            <person name="Lail K."/>
            <person name="Bauer D."/>
            <person name="Ohm R.A."/>
            <person name="Barry K.W."/>
            <person name="Spatafora J."/>
            <person name="Grigoriev I.V."/>
            <person name="Martin F.M."/>
            <person name="Pujade-Renaud V."/>
        </authorList>
    </citation>
    <scope>NUCLEOTIDE SEQUENCE [LARGE SCALE GENOMIC DNA]</scope>
    <source>
        <strain evidence="2 3">Philippines</strain>
    </source>
</reference>
<dbReference type="PANTHER" id="PTHR10622:SF10">
    <property type="entry name" value="HET DOMAIN-CONTAINING PROTEIN"/>
    <property type="match status" value="1"/>
</dbReference>
<feature type="non-terminal residue" evidence="2">
    <location>
        <position position="245"/>
    </location>
</feature>
<dbReference type="Pfam" id="PF06985">
    <property type="entry name" value="HET"/>
    <property type="match status" value="1"/>
</dbReference>
<sequence>PRYAALSHRWEKKEITFRTINSKALRNGSLASFEVDLRPSAAKIIGACTVARQQQFEYVWIDTCCIERSSSEELSRALNMMFKWYREAAVCYTFLKDVAFSQVTGEMFNSIHEGRSGQASEWFERGWTLQELLAPSKVDFYDKDWKFMGTRDSLADIVGRISGIEPGYLKDPESGRSGKRGFQEASVATKMSWMAGRTTKHVEDIAYSLLGLFNVNMIPQYGEGIKAFSRLQDAILLDSNCFDES</sequence>
<dbReference type="InterPro" id="IPR010730">
    <property type="entry name" value="HET"/>
</dbReference>
<feature type="domain" description="Heterokaryon incompatibility" evidence="1">
    <location>
        <begin position="3"/>
        <end position="99"/>
    </location>
</feature>
<accession>A0A2T2P3T5</accession>